<dbReference type="AlphaFoldDB" id="A0AAV2NMD4"/>
<feature type="transmembrane region" description="Helical" evidence="1">
    <location>
        <begin position="35"/>
        <end position="56"/>
    </location>
</feature>
<evidence type="ECO:0000313" key="2">
    <source>
        <dbReference type="EMBL" id="CAL1680974.1"/>
    </source>
</evidence>
<organism evidence="2 3">
    <name type="scientific">Lasius platythorax</name>
    <dbReference type="NCBI Taxonomy" id="488582"/>
    <lineage>
        <taxon>Eukaryota</taxon>
        <taxon>Metazoa</taxon>
        <taxon>Ecdysozoa</taxon>
        <taxon>Arthropoda</taxon>
        <taxon>Hexapoda</taxon>
        <taxon>Insecta</taxon>
        <taxon>Pterygota</taxon>
        <taxon>Neoptera</taxon>
        <taxon>Endopterygota</taxon>
        <taxon>Hymenoptera</taxon>
        <taxon>Apocrita</taxon>
        <taxon>Aculeata</taxon>
        <taxon>Formicoidea</taxon>
        <taxon>Formicidae</taxon>
        <taxon>Formicinae</taxon>
        <taxon>Lasius</taxon>
        <taxon>Lasius</taxon>
    </lineage>
</organism>
<dbReference type="EMBL" id="OZ034826">
    <property type="protein sequence ID" value="CAL1680974.1"/>
    <property type="molecule type" value="Genomic_DNA"/>
</dbReference>
<keyword evidence="1" id="KW-0812">Transmembrane</keyword>
<keyword evidence="3" id="KW-1185">Reference proteome</keyword>
<accession>A0AAV2NMD4</accession>
<keyword evidence="1" id="KW-1133">Transmembrane helix</keyword>
<sequence length="135" mass="15780">MGPRIPNSPVSDLYEDSDIPDGPELVLSYYCHYGFGYSHTIIPAIICTACIVNLIYEKSDKWSLIRFHQLSIRKPIYVICNRCNKNLHVPREDYRCRTCTNKFIEYLIEYSNHRFHEGDNGILVESEKIGKTELY</sequence>
<evidence type="ECO:0000256" key="1">
    <source>
        <dbReference type="SAM" id="Phobius"/>
    </source>
</evidence>
<gene>
    <name evidence="2" type="ORF">LPLAT_LOCUS7141</name>
</gene>
<evidence type="ECO:0008006" key="4">
    <source>
        <dbReference type="Google" id="ProtNLM"/>
    </source>
</evidence>
<dbReference type="Proteomes" id="UP001497644">
    <property type="component" value="Chromosome 3"/>
</dbReference>
<keyword evidence="1" id="KW-0472">Membrane</keyword>
<protein>
    <recommendedName>
        <fullName evidence="4">C2H2-type domain-containing protein</fullName>
    </recommendedName>
</protein>
<proteinExistence type="predicted"/>
<name>A0AAV2NMD4_9HYME</name>
<evidence type="ECO:0000313" key="3">
    <source>
        <dbReference type="Proteomes" id="UP001497644"/>
    </source>
</evidence>
<reference evidence="2" key="1">
    <citation type="submission" date="2024-04" db="EMBL/GenBank/DDBJ databases">
        <authorList>
            <consortium name="Molecular Ecology Group"/>
        </authorList>
    </citation>
    <scope>NUCLEOTIDE SEQUENCE</scope>
</reference>